<reference evidence="3" key="1">
    <citation type="submission" date="2008-07" db="EMBL/GenBank/DDBJ databases">
        <title>Annotation of Ajellomyces capsulatus strain H88.</title>
        <authorList>
            <person name="Champion M."/>
            <person name="Cuomo C."/>
            <person name="Ma L.-J."/>
            <person name="Henn M.R."/>
            <person name="Sil A."/>
            <person name="Goldman B."/>
            <person name="Young S.K."/>
            <person name="Kodira C.D."/>
            <person name="Zeng Q."/>
            <person name="Koehrsen M."/>
            <person name="Alvarado L."/>
            <person name="Berlin A."/>
            <person name="Borenstein D."/>
            <person name="Chen Z."/>
            <person name="Engels R."/>
            <person name="Freedman E."/>
            <person name="Gellesch M."/>
            <person name="Goldberg J."/>
            <person name="Griggs A."/>
            <person name="Gujja S."/>
            <person name="Heiman D."/>
            <person name="Hepburn T."/>
            <person name="Howarth C."/>
            <person name="Jen D."/>
            <person name="Larson L."/>
            <person name="Lewis B."/>
            <person name="Mehta T."/>
            <person name="Park D."/>
            <person name="Pearson M."/>
            <person name="Roberts A."/>
            <person name="Saif S."/>
            <person name="Shea T."/>
            <person name="Shenoy N."/>
            <person name="Sisk P."/>
            <person name="Stolte C."/>
            <person name="Sykes S."/>
            <person name="Walk T."/>
            <person name="White J."/>
            <person name="Yandava C."/>
            <person name="Klein B."/>
            <person name="McEwen J.G."/>
            <person name="Puccia R."/>
            <person name="Goldman G.H."/>
            <person name="Felipe M.S."/>
            <person name="Nino-Vega G."/>
            <person name="San-Blas G."/>
            <person name="Taylor J."/>
            <person name="Mendoza L."/>
            <person name="Galagan J."/>
            <person name="Nusbaum C."/>
            <person name="Birren B."/>
        </authorList>
    </citation>
    <scope>NUCLEOTIDE SEQUENCE [LARGE SCALE GENOMIC DNA]</scope>
    <source>
        <strain evidence="3">H88</strain>
    </source>
</reference>
<accession>F0U5L9</accession>
<feature type="compositionally biased region" description="Basic and acidic residues" evidence="1">
    <location>
        <begin position="12"/>
        <end position="49"/>
    </location>
</feature>
<proteinExistence type="predicted"/>
<dbReference type="Proteomes" id="UP000008142">
    <property type="component" value="Unassembled WGS sequence"/>
</dbReference>
<dbReference type="HOGENOM" id="CLU_1255652_0_0_1"/>
<evidence type="ECO:0000313" key="2">
    <source>
        <dbReference type="EMBL" id="EGC42157.1"/>
    </source>
</evidence>
<dbReference type="AlphaFoldDB" id="F0U5L9"/>
<feature type="compositionally biased region" description="Acidic residues" evidence="1">
    <location>
        <begin position="65"/>
        <end position="74"/>
    </location>
</feature>
<organism evidence="3">
    <name type="scientific">Ajellomyces capsulatus (strain H88)</name>
    <name type="common">Darling's disease fungus</name>
    <name type="synonym">Histoplasma capsulatum</name>
    <dbReference type="NCBI Taxonomy" id="544711"/>
    <lineage>
        <taxon>Eukaryota</taxon>
        <taxon>Fungi</taxon>
        <taxon>Dikarya</taxon>
        <taxon>Ascomycota</taxon>
        <taxon>Pezizomycotina</taxon>
        <taxon>Eurotiomycetes</taxon>
        <taxon>Eurotiomycetidae</taxon>
        <taxon>Onygenales</taxon>
        <taxon>Ajellomycetaceae</taxon>
        <taxon>Histoplasma</taxon>
    </lineage>
</organism>
<dbReference type="EMBL" id="DS990636">
    <property type="protein sequence ID" value="EGC42157.1"/>
    <property type="molecule type" value="Genomic_DNA"/>
</dbReference>
<feature type="compositionally biased region" description="Basic residues" evidence="1">
    <location>
        <begin position="1"/>
        <end position="11"/>
    </location>
</feature>
<feature type="region of interest" description="Disordered" evidence="1">
    <location>
        <begin position="1"/>
        <end position="90"/>
    </location>
</feature>
<evidence type="ECO:0000256" key="1">
    <source>
        <dbReference type="SAM" id="MobiDB-lite"/>
    </source>
</evidence>
<sequence length="220" mass="24719">MPVYRVVRRGGRKEGRGLSIRENRLCSQHQEDRVGRVNEGERREKREGPQDVNGEVSKCRKGGGEEEEEEEEEERQDRNGDEERSRGLEQVKGRLVSKPWRCAVARTGLAVSRWYSKPAARTEAGISGRLATPLVGRICSWRVAQLPYRTSNYPLLPPGGQICQGSLQFTHSTFALLRVLHLGTQGGSSCMLGASLICHWRITGIIGLRRCDQRRAHDTS</sequence>
<protein>
    <submittedName>
        <fullName evidence="2">Predicted protein</fullName>
    </submittedName>
</protein>
<evidence type="ECO:0000313" key="3">
    <source>
        <dbReference type="Proteomes" id="UP000008142"/>
    </source>
</evidence>
<name>F0U5L9_AJEC8</name>
<feature type="compositionally biased region" description="Basic and acidic residues" evidence="1">
    <location>
        <begin position="75"/>
        <end position="90"/>
    </location>
</feature>
<gene>
    <name evidence="2" type="ORF">HCEG_01518</name>
</gene>